<feature type="transmembrane region" description="Helical" evidence="6">
    <location>
        <begin position="106"/>
        <end position="129"/>
    </location>
</feature>
<accession>A0A4R8FU89</accession>
<evidence type="ECO:0000256" key="5">
    <source>
        <dbReference type="ARBA" id="ARBA00023136"/>
    </source>
</evidence>
<evidence type="ECO:0000313" key="7">
    <source>
        <dbReference type="EMBL" id="TDX27708.1"/>
    </source>
</evidence>
<dbReference type="GO" id="GO:0055085">
    <property type="term" value="P:transmembrane transport"/>
    <property type="evidence" value="ECO:0007669"/>
    <property type="project" value="InterPro"/>
</dbReference>
<dbReference type="PANTHER" id="PTHR33529:SF6">
    <property type="entry name" value="YJGP_YJGQ FAMILY PERMEASE"/>
    <property type="match status" value="1"/>
</dbReference>
<feature type="transmembrane region" description="Helical" evidence="6">
    <location>
        <begin position="350"/>
        <end position="368"/>
    </location>
</feature>
<gene>
    <name evidence="7" type="ORF">EV657_11433</name>
</gene>
<dbReference type="GO" id="GO:0015920">
    <property type="term" value="P:lipopolysaccharide transport"/>
    <property type="evidence" value="ECO:0007669"/>
    <property type="project" value="TreeGrafter"/>
</dbReference>
<dbReference type="Proteomes" id="UP000295484">
    <property type="component" value="Unassembled WGS sequence"/>
</dbReference>
<keyword evidence="4 6" id="KW-1133">Transmembrane helix</keyword>
<evidence type="ECO:0000256" key="2">
    <source>
        <dbReference type="ARBA" id="ARBA00022475"/>
    </source>
</evidence>
<feature type="transmembrane region" description="Helical" evidence="6">
    <location>
        <begin position="14"/>
        <end position="36"/>
    </location>
</feature>
<dbReference type="InterPro" id="IPR030922">
    <property type="entry name" value="LptF"/>
</dbReference>
<proteinExistence type="predicted"/>
<protein>
    <submittedName>
        <fullName evidence="7">Lipopolysaccharide export system permease protein</fullName>
    </submittedName>
</protein>
<comment type="subcellular location">
    <subcellularLocation>
        <location evidence="1">Cell membrane</location>
        <topology evidence="1">Multi-pass membrane protein</topology>
    </subcellularLocation>
</comment>
<dbReference type="AlphaFoldDB" id="A0A4R8FU89"/>
<evidence type="ECO:0000313" key="8">
    <source>
        <dbReference type="Proteomes" id="UP000295484"/>
    </source>
</evidence>
<reference evidence="7 8" key="1">
    <citation type="submission" date="2019-03" db="EMBL/GenBank/DDBJ databases">
        <title>Genomic Encyclopedia of Type Strains, Phase IV (KMG-IV): sequencing the most valuable type-strain genomes for metagenomic binning, comparative biology and taxonomic classification.</title>
        <authorList>
            <person name="Goeker M."/>
        </authorList>
    </citation>
    <scope>NUCLEOTIDE SEQUENCE [LARGE SCALE GENOMIC DNA]</scope>
    <source>
        <strain evidence="7 8">JA181</strain>
    </source>
</reference>
<dbReference type="PANTHER" id="PTHR33529">
    <property type="entry name" value="SLR0882 PROTEIN-RELATED"/>
    <property type="match status" value="1"/>
</dbReference>
<evidence type="ECO:0000256" key="3">
    <source>
        <dbReference type="ARBA" id="ARBA00022692"/>
    </source>
</evidence>
<feature type="transmembrane region" description="Helical" evidence="6">
    <location>
        <begin position="318"/>
        <end position="338"/>
    </location>
</feature>
<keyword evidence="5 6" id="KW-0472">Membrane</keyword>
<evidence type="ECO:0000256" key="1">
    <source>
        <dbReference type="ARBA" id="ARBA00004651"/>
    </source>
</evidence>
<name>A0A4R8FU89_9RHOB</name>
<feature type="transmembrane region" description="Helical" evidence="6">
    <location>
        <begin position="288"/>
        <end position="306"/>
    </location>
</feature>
<feature type="transmembrane region" description="Helical" evidence="6">
    <location>
        <begin position="67"/>
        <end position="85"/>
    </location>
</feature>
<dbReference type="GO" id="GO:0043190">
    <property type="term" value="C:ATP-binding cassette (ABC) transporter complex"/>
    <property type="evidence" value="ECO:0007669"/>
    <property type="project" value="InterPro"/>
</dbReference>
<dbReference type="NCBIfam" id="TIGR04407">
    <property type="entry name" value="LptF_YjgP"/>
    <property type="match status" value="1"/>
</dbReference>
<dbReference type="EMBL" id="SOEB01000014">
    <property type="protein sequence ID" value="TDX27708.1"/>
    <property type="molecule type" value="Genomic_DNA"/>
</dbReference>
<keyword evidence="3 6" id="KW-0812">Transmembrane</keyword>
<dbReference type="InterPro" id="IPR005495">
    <property type="entry name" value="LptG/LptF_permease"/>
</dbReference>
<evidence type="ECO:0000256" key="6">
    <source>
        <dbReference type="SAM" id="Phobius"/>
    </source>
</evidence>
<keyword evidence="2" id="KW-1003">Cell membrane</keyword>
<organism evidence="7 8">
    <name type="scientific">Rhodovulum visakhapatnamense</name>
    <dbReference type="NCBI Taxonomy" id="364297"/>
    <lineage>
        <taxon>Bacteria</taxon>
        <taxon>Pseudomonadati</taxon>
        <taxon>Pseudomonadota</taxon>
        <taxon>Alphaproteobacteria</taxon>
        <taxon>Rhodobacterales</taxon>
        <taxon>Paracoccaceae</taxon>
        <taxon>Rhodovulum</taxon>
    </lineage>
</organism>
<evidence type="ECO:0000256" key="4">
    <source>
        <dbReference type="ARBA" id="ARBA00022989"/>
    </source>
</evidence>
<sequence length="382" mass="41698">MDLPGIFVPRFDRYLLAQLTVLFGFFALVLVSVYWVNRGVSLFNEIIGDGQSALVFLEFAALTLPNVIRLVLPIAAFAATVYVVNRLTNESEMVVMQALGCSPWRLARPVALFGLLVAVPICIMTHFLVPASRAQLDLRQAEISRDFTARFLSAGQFLHPASGITVFIREIARSGELKQIYLSDATDPATRVTYTANRAFLVQSEDGPKLVMVDGMAQWLREEDRRLSTATFDDFAYDISGLIGSARIRRPSLDEMSTRDLLFPSPELIEAAGKPRALFLYEGHARTAQALLAVAGALIGYGALMAGGFSRFGLGRQIGLAIALLIAVNFLSNLAAGVAQSDAALWPVTYAPPLIGIALGLGLIWLSAMRRRRPRPARERAA</sequence>
<comment type="caution">
    <text evidence="7">The sequence shown here is derived from an EMBL/GenBank/DDBJ whole genome shotgun (WGS) entry which is preliminary data.</text>
</comment>
<dbReference type="Pfam" id="PF03739">
    <property type="entry name" value="LptF_LptG"/>
    <property type="match status" value="1"/>
</dbReference>